<organism evidence="2 3">
    <name type="scientific">Streptomyces rapamycinicus (strain ATCC 29253 / DSM 41530 / NRRL 5491 / AYB-994)</name>
    <name type="common">Streptomyces hygroscopicus (strain ATCC 29253)</name>
    <dbReference type="NCBI Taxonomy" id="1343740"/>
    <lineage>
        <taxon>Bacteria</taxon>
        <taxon>Bacillati</taxon>
        <taxon>Actinomycetota</taxon>
        <taxon>Actinomycetes</taxon>
        <taxon>Kitasatosporales</taxon>
        <taxon>Streptomycetaceae</taxon>
        <taxon>Streptomyces</taxon>
        <taxon>Streptomyces violaceusniger group</taxon>
    </lineage>
</organism>
<dbReference type="AlphaFoldDB" id="A0A3L8R1T2"/>
<sequence>MPPSPCGPGPGPGAPRPRPRTRGLSRGPRPTEREPGHSPAGGWDGAPAGSGDAGPRVSEHSPAGSGTQPHGAGTQPCAGAGAQPHGAGTQPCAGAGAQPHGGRDTALRGGRGTAPRGPGTAPRDPGHSPAGRGTALRGGRGTAPRDPGHSPAGRGTALRGGRGTAPRGPGTALRAGAQPHGIRGTALRGPGGLPPGSGRGGVGNKTPDQRPNSRAQPTEPEQGHSPRQPRRARGATPHGSGARPRWGPRVRHRVQTMVASRWVRGESPPPGVLRCVPGGGPLRRCSGPGPAPGR</sequence>
<feature type="compositionally biased region" description="Gly residues" evidence="1">
    <location>
        <begin position="189"/>
        <end position="203"/>
    </location>
</feature>
<evidence type="ECO:0000256" key="1">
    <source>
        <dbReference type="SAM" id="MobiDB-lite"/>
    </source>
</evidence>
<reference evidence="2 3" key="1">
    <citation type="journal article" date="2018" name="J. Biol. Chem.">
        <title>Discovery of the actinoplanic acid pathway in Streptomyces rapamycinicus reveals a genetically conserved synergism with rapamycin.</title>
        <authorList>
            <person name="Mrak P."/>
            <person name="Krastel P."/>
            <person name="Pivk Lukancic P."/>
            <person name="Tao J."/>
            <person name="Pistorius D."/>
            <person name="Moore C.M."/>
        </authorList>
    </citation>
    <scope>NUCLEOTIDE SEQUENCE [LARGE SCALE GENOMIC DNA]</scope>
    <source>
        <strain evidence="2 3">NRRL 5491</strain>
    </source>
</reference>
<proteinExistence type="predicted"/>
<feature type="region of interest" description="Disordered" evidence="1">
    <location>
        <begin position="1"/>
        <end position="294"/>
    </location>
</feature>
<name>A0A3L8R1T2_STRRN</name>
<evidence type="ECO:0000313" key="2">
    <source>
        <dbReference type="EMBL" id="RLV73605.1"/>
    </source>
</evidence>
<feature type="compositionally biased region" description="Low complexity" evidence="1">
    <location>
        <begin position="142"/>
        <end position="157"/>
    </location>
</feature>
<gene>
    <name evidence="2" type="ORF">D3C57_130305</name>
</gene>
<dbReference type="EMBL" id="QYCY01000002">
    <property type="protein sequence ID" value="RLV73605.1"/>
    <property type="molecule type" value="Genomic_DNA"/>
</dbReference>
<accession>A0A3L8R1T2</accession>
<dbReference type="Proteomes" id="UP000281594">
    <property type="component" value="Unassembled WGS sequence"/>
</dbReference>
<protein>
    <submittedName>
        <fullName evidence="2">Putative keratin, type I cytoskeletal 13-like isoform X1</fullName>
    </submittedName>
</protein>
<feature type="compositionally biased region" description="Low complexity" evidence="1">
    <location>
        <begin position="38"/>
        <end position="55"/>
    </location>
</feature>
<feature type="compositionally biased region" description="Pro residues" evidence="1">
    <location>
        <begin position="1"/>
        <end position="16"/>
    </location>
</feature>
<comment type="caution">
    <text evidence="2">The sequence shown here is derived from an EMBL/GenBank/DDBJ whole genome shotgun (WGS) entry which is preliminary data.</text>
</comment>
<feature type="compositionally biased region" description="Low complexity" evidence="1">
    <location>
        <begin position="113"/>
        <end position="135"/>
    </location>
</feature>
<evidence type="ECO:0000313" key="3">
    <source>
        <dbReference type="Proteomes" id="UP000281594"/>
    </source>
</evidence>